<accession>A0AAN7MJ64</accession>
<evidence type="ECO:0000256" key="5">
    <source>
        <dbReference type="SAM" id="MobiDB-lite"/>
    </source>
</evidence>
<evidence type="ECO:0000256" key="2">
    <source>
        <dbReference type="ARBA" id="ARBA00022692"/>
    </source>
</evidence>
<feature type="region of interest" description="Disordered" evidence="5">
    <location>
        <begin position="543"/>
        <end position="565"/>
    </location>
</feature>
<protein>
    <recommendedName>
        <fullName evidence="7">Major facilitator superfamily (MFS) profile domain-containing protein</fullName>
    </recommendedName>
</protein>
<organism evidence="8 9">
    <name type="scientific">Trapa natans</name>
    <name type="common">Water chestnut</name>
    <dbReference type="NCBI Taxonomy" id="22666"/>
    <lineage>
        <taxon>Eukaryota</taxon>
        <taxon>Viridiplantae</taxon>
        <taxon>Streptophyta</taxon>
        <taxon>Embryophyta</taxon>
        <taxon>Tracheophyta</taxon>
        <taxon>Spermatophyta</taxon>
        <taxon>Magnoliopsida</taxon>
        <taxon>eudicotyledons</taxon>
        <taxon>Gunneridae</taxon>
        <taxon>Pentapetalae</taxon>
        <taxon>rosids</taxon>
        <taxon>malvids</taxon>
        <taxon>Myrtales</taxon>
        <taxon>Lythraceae</taxon>
        <taxon>Trapa</taxon>
    </lineage>
</organism>
<evidence type="ECO:0000256" key="6">
    <source>
        <dbReference type="SAM" id="Phobius"/>
    </source>
</evidence>
<reference evidence="8 9" key="1">
    <citation type="journal article" date="2023" name="Hortic Res">
        <title>Pangenome of water caltrop reveals structural variations and asymmetric subgenome divergence after allopolyploidization.</title>
        <authorList>
            <person name="Zhang X."/>
            <person name="Chen Y."/>
            <person name="Wang L."/>
            <person name="Yuan Y."/>
            <person name="Fang M."/>
            <person name="Shi L."/>
            <person name="Lu R."/>
            <person name="Comes H.P."/>
            <person name="Ma Y."/>
            <person name="Chen Y."/>
            <person name="Huang G."/>
            <person name="Zhou Y."/>
            <person name="Zheng Z."/>
            <person name="Qiu Y."/>
        </authorList>
    </citation>
    <scope>NUCLEOTIDE SEQUENCE [LARGE SCALE GENOMIC DNA]</scope>
    <source>
        <strain evidence="8">F231</strain>
    </source>
</reference>
<feature type="transmembrane region" description="Helical" evidence="6">
    <location>
        <begin position="166"/>
        <end position="185"/>
    </location>
</feature>
<dbReference type="Gene3D" id="1.20.1250.20">
    <property type="entry name" value="MFS general substrate transporter like domains"/>
    <property type="match status" value="1"/>
</dbReference>
<evidence type="ECO:0000259" key="7">
    <source>
        <dbReference type="PROSITE" id="PS50850"/>
    </source>
</evidence>
<feature type="transmembrane region" description="Helical" evidence="6">
    <location>
        <begin position="253"/>
        <end position="272"/>
    </location>
</feature>
<comment type="caution">
    <text evidence="8">The sequence shown here is derived from an EMBL/GenBank/DDBJ whole genome shotgun (WGS) entry which is preliminary data.</text>
</comment>
<feature type="transmembrane region" description="Helical" evidence="6">
    <location>
        <begin position="444"/>
        <end position="467"/>
    </location>
</feature>
<dbReference type="EMBL" id="JAXQNO010000004">
    <property type="protein sequence ID" value="KAK4800197.1"/>
    <property type="molecule type" value="Genomic_DNA"/>
</dbReference>
<feature type="transmembrane region" description="Helical" evidence="6">
    <location>
        <begin position="133"/>
        <end position="154"/>
    </location>
</feature>
<sequence>MEMEEGAAEPVRGNENPSEVPQEATSAVLELTVDEVIEDYVGALGVAQILHVLLASLAWFFDAQITLVTIFTDAQPKAWRCKVPPVGAGGGSSGCSGYISGPVCGLKPGTWEWVGSSSSSVIAEWNLVCDRKFLAALPASLFFMGSLLGATAYGRLADGRLGRKRTIMVACVLTSATAFLTSLSPNVLAYTFFRFANGLMRSGIGICCLVLSTESVGRKWRCQVGQYGFFFFTAGFLALPAMAYRTRANWRNLYRMVAALPLFYSVLLLPFVSESPRWLQVKGRNEEALDVLRRFASLNGKVLPPNIRLSNPSPTNMTDEVTGAGVAAREGEAKPNKSERIWSVKWAARRMILVMVAGFGVGFVYYGIQLNVENLSFNLYVSVVVNALMEIPAVFLGSLLLAFTNRRLLFLHSAFAAGVSCLLCIIFSLHRDPNDRHMHSAGNWAQLVIEGIGFMACSIAFDVLYIFCVELFPTSVRNFAVSLVGQAQMLGASVAPLLVVVGRMSPVVSFLIFGVLSIISGSLSLWLPETRNAPLYETLKQQEEEEKEKFDHSRKQGYSGLELEK</sequence>
<dbReference type="Pfam" id="PF00083">
    <property type="entry name" value="Sugar_tr"/>
    <property type="match status" value="1"/>
</dbReference>
<dbReference type="PANTHER" id="PTHR24064">
    <property type="entry name" value="SOLUTE CARRIER FAMILY 22 MEMBER"/>
    <property type="match status" value="1"/>
</dbReference>
<evidence type="ECO:0000256" key="4">
    <source>
        <dbReference type="ARBA" id="ARBA00023136"/>
    </source>
</evidence>
<name>A0AAN7MJ64_TRANT</name>
<gene>
    <name evidence="8" type="ORF">SAY86_025562</name>
</gene>
<keyword evidence="2 6" id="KW-0812">Transmembrane</keyword>
<dbReference type="InterPro" id="IPR005828">
    <property type="entry name" value="MFS_sugar_transport-like"/>
</dbReference>
<keyword evidence="3 6" id="KW-1133">Transmembrane helix</keyword>
<dbReference type="InterPro" id="IPR020846">
    <property type="entry name" value="MFS_dom"/>
</dbReference>
<dbReference type="GO" id="GO:0022857">
    <property type="term" value="F:transmembrane transporter activity"/>
    <property type="evidence" value="ECO:0007669"/>
    <property type="project" value="InterPro"/>
</dbReference>
<feature type="transmembrane region" description="Helical" evidence="6">
    <location>
        <begin position="347"/>
        <end position="368"/>
    </location>
</feature>
<dbReference type="PROSITE" id="PS50850">
    <property type="entry name" value="MFS"/>
    <property type="match status" value="1"/>
</dbReference>
<dbReference type="Proteomes" id="UP001346149">
    <property type="component" value="Unassembled WGS sequence"/>
</dbReference>
<keyword evidence="4 6" id="KW-0472">Membrane</keyword>
<feature type="transmembrane region" description="Helical" evidence="6">
    <location>
        <begin position="224"/>
        <end position="241"/>
    </location>
</feature>
<evidence type="ECO:0000256" key="3">
    <source>
        <dbReference type="ARBA" id="ARBA00022989"/>
    </source>
</evidence>
<dbReference type="InterPro" id="IPR036259">
    <property type="entry name" value="MFS_trans_sf"/>
</dbReference>
<feature type="region of interest" description="Disordered" evidence="5">
    <location>
        <begin position="1"/>
        <end position="23"/>
    </location>
</feature>
<evidence type="ECO:0000313" key="9">
    <source>
        <dbReference type="Proteomes" id="UP001346149"/>
    </source>
</evidence>
<feature type="transmembrane region" description="Helical" evidence="6">
    <location>
        <begin position="380"/>
        <end position="402"/>
    </location>
</feature>
<feature type="transmembrane region" description="Helical" evidence="6">
    <location>
        <begin position="409"/>
        <end position="429"/>
    </location>
</feature>
<keyword evidence="9" id="KW-1185">Reference proteome</keyword>
<feature type="domain" description="Major facilitator superfamily (MFS) profile" evidence="7">
    <location>
        <begin position="48"/>
        <end position="532"/>
    </location>
</feature>
<dbReference type="SUPFAM" id="SSF103473">
    <property type="entry name" value="MFS general substrate transporter"/>
    <property type="match status" value="1"/>
</dbReference>
<proteinExistence type="predicted"/>
<evidence type="ECO:0000256" key="1">
    <source>
        <dbReference type="ARBA" id="ARBA00004141"/>
    </source>
</evidence>
<feature type="transmembrane region" description="Helical" evidence="6">
    <location>
        <begin position="507"/>
        <end position="527"/>
    </location>
</feature>
<dbReference type="GO" id="GO:0016020">
    <property type="term" value="C:membrane"/>
    <property type="evidence" value="ECO:0007669"/>
    <property type="project" value="UniProtKB-SubCell"/>
</dbReference>
<dbReference type="AlphaFoldDB" id="A0AAN7MJ64"/>
<comment type="subcellular location">
    <subcellularLocation>
        <location evidence="1">Membrane</location>
        <topology evidence="1">Multi-pass membrane protein</topology>
    </subcellularLocation>
</comment>
<evidence type="ECO:0000313" key="8">
    <source>
        <dbReference type="EMBL" id="KAK4800197.1"/>
    </source>
</evidence>
<feature type="transmembrane region" description="Helical" evidence="6">
    <location>
        <begin position="479"/>
        <end position="501"/>
    </location>
</feature>